<dbReference type="InterPro" id="IPR042100">
    <property type="entry name" value="Bug_dom1"/>
</dbReference>
<evidence type="ECO:0000256" key="1">
    <source>
        <dbReference type="ARBA" id="ARBA00006987"/>
    </source>
</evidence>
<feature type="signal peptide" evidence="2">
    <location>
        <begin position="1"/>
        <end position="21"/>
    </location>
</feature>
<evidence type="ECO:0000256" key="2">
    <source>
        <dbReference type="SAM" id="SignalP"/>
    </source>
</evidence>
<evidence type="ECO:0000313" key="4">
    <source>
        <dbReference type="Proteomes" id="UP000271590"/>
    </source>
</evidence>
<gene>
    <name evidence="3" type="ORF">EH244_22910</name>
</gene>
<dbReference type="Pfam" id="PF03401">
    <property type="entry name" value="TctC"/>
    <property type="match status" value="1"/>
</dbReference>
<dbReference type="PIRSF" id="PIRSF017082">
    <property type="entry name" value="YflP"/>
    <property type="match status" value="1"/>
</dbReference>
<proteinExistence type="inferred from homology"/>
<reference evidence="3 4" key="1">
    <citation type="submission" date="2018-11" db="EMBL/GenBank/DDBJ databases">
        <title>The genome of Variovorax sp T529.</title>
        <authorList>
            <person name="Gao J."/>
        </authorList>
    </citation>
    <scope>NUCLEOTIDE SEQUENCE [LARGE SCALE GENOMIC DNA]</scope>
    <source>
        <strain evidence="3 4">T529</strain>
    </source>
</reference>
<sequence length="318" mass="33504">MIKRYLLSAAFAALLMPAVHAQQKTTRIVVSFTSGGPVDAVARTLSEQLGKELGRTVIIDNKPGANGAIGAVDVMKSAPDGSTLWFTSVGAAAINSSLYEKLPYDMQRDFVPVSLVVNNVELLVAQQGNPARDAAEFVAATKKQAEPTPMGSSGTGSIPHLAIEQLADSSGAKLLHVPYKGAAPAITDLMGGQISGFFGDVPGLLGHLQGGRLKALGVASVKRHPSLPDVKTLEEQGIRGVDTNNWYALFAPAKTPPETVAAINKALRSTLADPAVREKLLKTGTEPVGSTAQELAAIQKRDTEKWAKLIRAKNIRAE</sequence>
<dbReference type="SUPFAM" id="SSF53850">
    <property type="entry name" value="Periplasmic binding protein-like II"/>
    <property type="match status" value="1"/>
</dbReference>
<keyword evidence="2" id="KW-0732">Signal</keyword>
<comment type="similarity">
    <text evidence="1">Belongs to the UPF0065 (bug) family.</text>
</comment>
<dbReference type="Gene3D" id="3.40.190.150">
    <property type="entry name" value="Bordetella uptake gene, domain 1"/>
    <property type="match status" value="1"/>
</dbReference>
<dbReference type="PANTHER" id="PTHR42928:SF5">
    <property type="entry name" value="BLR1237 PROTEIN"/>
    <property type="match status" value="1"/>
</dbReference>
<dbReference type="CDD" id="cd07012">
    <property type="entry name" value="PBP2_Bug_TTT"/>
    <property type="match status" value="1"/>
</dbReference>
<dbReference type="AlphaFoldDB" id="A0A3P3EGW2"/>
<dbReference type="InterPro" id="IPR005064">
    <property type="entry name" value="BUG"/>
</dbReference>
<dbReference type="EMBL" id="RQXU01000016">
    <property type="protein sequence ID" value="RRH85583.1"/>
    <property type="molecule type" value="Genomic_DNA"/>
</dbReference>
<dbReference type="RefSeq" id="WP_124960620.1">
    <property type="nucleotide sequence ID" value="NZ_RQXU01000016.1"/>
</dbReference>
<name>A0A3P3EGW2_9BURK</name>
<dbReference type="Gene3D" id="3.40.190.10">
    <property type="entry name" value="Periplasmic binding protein-like II"/>
    <property type="match status" value="1"/>
</dbReference>
<dbReference type="Proteomes" id="UP000271590">
    <property type="component" value="Unassembled WGS sequence"/>
</dbReference>
<evidence type="ECO:0000313" key="3">
    <source>
        <dbReference type="EMBL" id="RRH85583.1"/>
    </source>
</evidence>
<feature type="chain" id="PRO_5018010037" evidence="2">
    <location>
        <begin position="22"/>
        <end position="318"/>
    </location>
</feature>
<protein>
    <submittedName>
        <fullName evidence="3">Tripartite tricarboxylate transporter substrate binding protein</fullName>
    </submittedName>
</protein>
<accession>A0A3P3EGW2</accession>
<comment type="caution">
    <text evidence="3">The sequence shown here is derived from an EMBL/GenBank/DDBJ whole genome shotgun (WGS) entry which is preliminary data.</text>
</comment>
<organism evidence="3 4">
    <name type="scientific">Variovorax beijingensis</name>
    <dbReference type="NCBI Taxonomy" id="2496117"/>
    <lineage>
        <taxon>Bacteria</taxon>
        <taxon>Pseudomonadati</taxon>
        <taxon>Pseudomonadota</taxon>
        <taxon>Betaproteobacteria</taxon>
        <taxon>Burkholderiales</taxon>
        <taxon>Comamonadaceae</taxon>
        <taxon>Variovorax</taxon>
    </lineage>
</organism>
<dbReference type="PANTHER" id="PTHR42928">
    <property type="entry name" value="TRICARBOXYLATE-BINDING PROTEIN"/>
    <property type="match status" value="1"/>
</dbReference>